<gene>
    <name evidence="1" type="ORF">FA95DRAFT_1555133</name>
</gene>
<dbReference type="Proteomes" id="UP000814033">
    <property type="component" value="Unassembled WGS sequence"/>
</dbReference>
<protein>
    <submittedName>
        <fullName evidence="1">NAD-P-binding protein</fullName>
    </submittedName>
</protein>
<evidence type="ECO:0000313" key="1">
    <source>
        <dbReference type="EMBL" id="KAI0050875.1"/>
    </source>
</evidence>
<comment type="caution">
    <text evidence="1">The sequence shown here is derived from an EMBL/GenBank/DDBJ whole genome shotgun (WGS) entry which is preliminary data.</text>
</comment>
<evidence type="ECO:0000313" key="2">
    <source>
        <dbReference type="Proteomes" id="UP000814033"/>
    </source>
</evidence>
<reference evidence="1" key="1">
    <citation type="submission" date="2021-02" db="EMBL/GenBank/DDBJ databases">
        <authorList>
            <consortium name="DOE Joint Genome Institute"/>
            <person name="Ahrendt S."/>
            <person name="Looney B.P."/>
            <person name="Miyauchi S."/>
            <person name="Morin E."/>
            <person name="Drula E."/>
            <person name="Courty P.E."/>
            <person name="Chicoki N."/>
            <person name="Fauchery L."/>
            <person name="Kohler A."/>
            <person name="Kuo A."/>
            <person name="Labutti K."/>
            <person name="Pangilinan J."/>
            <person name="Lipzen A."/>
            <person name="Riley R."/>
            <person name="Andreopoulos W."/>
            <person name="He G."/>
            <person name="Johnson J."/>
            <person name="Barry K.W."/>
            <person name="Grigoriev I.V."/>
            <person name="Nagy L."/>
            <person name="Hibbett D."/>
            <person name="Henrissat B."/>
            <person name="Matheny P.B."/>
            <person name="Labbe J."/>
            <person name="Martin F."/>
        </authorList>
    </citation>
    <scope>NUCLEOTIDE SEQUENCE</scope>
    <source>
        <strain evidence="1">FP105234-sp</strain>
    </source>
</reference>
<sequence length="367" mass="38432">MSPQAQVPSTTKAIIIKQHAHAAGTPVYHDAPLVGQPIPALKEGDVLVKITAAGFNHRELWTRKGQYPNVVSGSTLGADGAGVVVASSDASDTLLNKRVVLVPTRGWESDPNGPESPRGLGILGGGNNPPIGTFTEYVVVERDQLVLTPDHLDDVQAASLPVAAVTAWRAITVSARVQPGDNVLITGIGGGVALLALQICVVLGANVYVSSGNDAKVAKAVQLGAKGGVNYRQKDWPVQLGKLLKANGKGLLHSVIDSAGGPITLQTSKVLRTGGRIVCFGMTVAPQVPFTMREVLKGHQLLGSTMGSHEDFVNAMNFISERRIVPVISHVLPGLEAAEQGFELLKAGEQLGKIVIKLDGRPTQAKL</sequence>
<reference evidence="1" key="2">
    <citation type="journal article" date="2022" name="New Phytol.">
        <title>Evolutionary transition to the ectomycorrhizal habit in the genomes of a hyperdiverse lineage of mushroom-forming fungi.</title>
        <authorList>
            <person name="Looney B."/>
            <person name="Miyauchi S."/>
            <person name="Morin E."/>
            <person name="Drula E."/>
            <person name="Courty P.E."/>
            <person name="Kohler A."/>
            <person name="Kuo A."/>
            <person name="LaButti K."/>
            <person name="Pangilinan J."/>
            <person name="Lipzen A."/>
            <person name="Riley R."/>
            <person name="Andreopoulos W."/>
            <person name="He G."/>
            <person name="Johnson J."/>
            <person name="Nolan M."/>
            <person name="Tritt A."/>
            <person name="Barry K.W."/>
            <person name="Grigoriev I.V."/>
            <person name="Nagy L.G."/>
            <person name="Hibbett D."/>
            <person name="Henrissat B."/>
            <person name="Matheny P.B."/>
            <person name="Labbe J."/>
            <person name="Martin F.M."/>
        </authorList>
    </citation>
    <scope>NUCLEOTIDE SEQUENCE</scope>
    <source>
        <strain evidence="1">FP105234-sp</strain>
    </source>
</reference>
<organism evidence="1 2">
    <name type="scientific">Auriscalpium vulgare</name>
    <dbReference type="NCBI Taxonomy" id="40419"/>
    <lineage>
        <taxon>Eukaryota</taxon>
        <taxon>Fungi</taxon>
        <taxon>Dikarya</taxon>
        <taxon>Basidiomycota</taxon>
        <taxon>Agaricomycotina</taxon>
        <taxon>Agaricomycetes</taxon>
        <taxon>Russulales</taxon>
        <taxon>Auriscalpiaceae</taxon>
        <taxon>Auriscalpium</taxon>
    </lineage>
</organism>
<dbReference type="EMBL" id="MU275857">
    <property type="protein sequence ID" value="KAI0050875.1"/>
    <property type="molecule type" value="Genomic_DNA"/>
</dbReference>
<keyword evidence="2" id="KW-1185">Reference proteome</keyword>
<name>A0ACB8S496_9AGAM</name>
<accession>A0ACB8S496</accession>
<proteinExistence type="predicted"/>